<evidence type="ECO:0000313" key="5">
    <source>
        <dbReference type="Proteomes" id="UP001231587"/>
    </source>
</evidence>
<keyword evidence="1" id="KW-0732">Signal</keyword>
<evidence type="ECO:0000256" key="1">
    <source>
        <dbReference type="SAM" id="SignalP"/>
    </source>
</evidence>
<keyword evidence="5" id="KW-1185">Reference proteome</keyword>
<dbReference type="Proteomes" id="UP001138672">
    <property type="component" value="Unassembled WGS sequence"/>
</dbReference>
<reference evidence="2" key="1">
    <citation type="submission" date="2021-03" db="EMBL/GenBank/DDBJ databases">
        <title>Genomic Encyclopedia of Type Strains, Phase IV (KMG-IV): sequencing the most valuable type-strain genomes for metagenomic binning, comparative biology and taxonomic classification.</title>
        <authorList>
            <person name="Goeker M."/>
        </authorList>
    </citation>
    <scope>NUCLEOTIDE SEQUENCE</scope>
    <source>
        <strain evidence="2">DSM 15523</strain>
        <strain evidence="3 5">DSM 16476</strain>
    </source>
</reference>
<proteinExistence type="predicted"/>
<evidence type="ECO:0000313" key="3">
    <source>
        <dbReference type="EMBL" id="MDQ0334727.1"/>
    </source>
</evidence>
<gene>
    <name evidence="2" type="ORF">J2Z56_001334</name>
    <name evidence="3" type="ORF">J2Z57_001160</name>
</gene>
<dbReference type="OrthoDB" id="5442696at2"/>
<feature type="chain" id="PRO_5040721053" description="Porin" evidence="1">
    <location>
        <begin position="20"/>
        <end position="399"/>
    </location>
</feature>
<dbReference type="Pfam" id="PF07396">
    <property type="entry name" value="Porin_O_P"/>
    <property type="match status" value="1"/>
</dbReference>
<evidence type="ECO:0000313" key="4">
    <source>
        <dbReference type="Proteomes" id="UP001138672"/>
    </source>
</evidence>
<feature type="signal peptide" evidence="1">
    <location>
        <begin position="1"/>
        <end position="19"/>
    </location>
</feature>
<organism evidence="2 4">
    <name type="scientific">Formosa algae</name>
    <dbReference type="NCBI Taxonomy" id="225843"/>
    <lineage>
        <taxon>Bacteria</taxon>
        <taxon>Pseudomonadati</taxon>
        <taxon>Bacteroidota</taxon>
        <taxon>Flavobacteriia</taxon>
        <taxon>Flavobacteriales</taxon>
        <taxon>Flavobacteriaceae</taxon>
        <taxon>Formosa</taxon>
    </lineage>
</organism>
<accession>A0A9X0YM42</accession>
<dbReference type="InterPro" id="IPR010870">
    <property type="entry name" value="Porin_O/P"/>
</dbReference>
<name>A0A9X0YM42_9FLAO</name>
<dbReference type="RefSeq" id="WP_057778051.1">
    <property type="nucleotide sequence ID" value="NZ_JAGGJQ010000003.1"/>
</dbReference>
<dbReference type="SUPFAM" id="SSF56935">
    <property type="entry name" value="Porins"/>
    <property type="match status" value="1"/>
</dbReference>
<dbReference type="AlphaFoldDB" id="A0A9X0YM42"/>
<sequence length="399" mass="45521">MNKIIIALVLLAFGLTSKAQNDNDIRLAALPYYSFGKGVGLTSPDSIFKLNIRFRMQNRATYLESETDKNGVEAMVRRMRLKFDGYVGDPKFVYVVQLSFAPGDVGVIEDGDNINIIRDAVVFYRPNAHWNIGFGQTKLPGNRQRINSSGALQLTDRTINNASFNIDRDFGLQVYYLNEKPEIFSYNIKTAISTGEGRNWTKLPETGLAYTARLELYPFGAFTDNGTFFEGDIAREQTPKLMLSGVYHYNEGARRTRGTLGSELFDQRDLTSLLFDAIVKYNGWAFQTAYMKRMADNPITYNPENTSEFRYVVAGEGYDTQLSYIFSNNYEIIARYSNQKPNKDVDIVMPETNQYSVGVTKYIWEHSLKLQAELTKTDFTLNTIDTDSWYLRFQVEIGI</sequence>
<evidence type="ECO:0000313" key="2">
    <source>
        <dbReference type="EMBL" id="MBP1839423.1"/>
    </source>
</evidence>
<dbReference type="EMBL" id="JAUSUU010000003">
    <property type="protein sequence ID" value="MDQ0334727.1"/>
    <property type="molecule type" value="Genomic_DNA"/>
</dbReference>
<dbReference type="EMBL" id="JAGGJQ010000003">
    <property type="protein sequence ID" value="MBP1839423.1"/>
    <property type="molecule type" value="Genomic_DNA"/>
</dbReference>
<dbReference type="Gene3D" id="2.40.160.10">
    <property type="entry name" value="Porin"/>
    <property type="match status" value="1"/>
</dbReference>
<evidence type="ECO:0008006" key="6">
    <source>
        <dbReference type="Google" id="ProtNLM"/>
    </source>
</evidence>
<comment type="caution">
    <text evidence="2">The sequence shown here is derived from an EMBL/GenBank/DDBJ whole genome shotgun (WGS) entry which is preliminary data.</text>
</comment>
<dbReference type="Proteomes" id="UP001231587">
    <property type="component" value="Unassembled WGS sequence"/>
</dbReference>
<protein>
    <recommendedName>
        <fullName evidence="6">Porin</fullName>
    </recommendedName>
</protein>
<dbReference type="InterPro" id="IPR023614">
    <property type="entry name" value="Porin_dom_sf"/>
</dbReference>